<sequence>NDDMKLTKEEINEMIALVDIDKDGRLSFDGNHN</sequence>
<dbReference type="InterPro" id="IPR011992">
    <property type="entry name" value="EF-hand-dom_pair"/>
</dbReference>
<dbReference type="Proteomes" id="UP000663844">
    <property type="component" value="Unassembled WGS sequence"/>
</dbReference>
<organism evidence="1 2">
    <name type="scientific">Adineta steineri</name>
    <dbReference type="NCBI Taxonomy" id="433720"/>
    <lineage>
        <taxon>Eukaryota</taxon>
        <taxon>Metazoa</taxon>
        <taxon>Spiralia</taxon>
        <taxon>Gnathifera</taxon>
        <taxon>Rotifera</taxon>
        <taxon>Eurotatoria</taxon>
        <taxon>Bdelloidea</taxon>
        <taxon>Adinetida</taxon>
        <taxon>Adinetidae</taxon>
        <taxon>Adineta</taxon>
    </lineage>
</organism>
<dbReference type="SUPFAM" id="SSF47473">
    <property type="entry name" value="EF-hand"/>
    <property type="match status" value="1"/>
</dbReference>
<protein>
    <recommendedName>
        <fullName evidence="3">Calmodulin</fullName>
    </recommendedName>
</protein>
<dbReference type="AlphaFoldDB" id="A0A819PIJ0"/>
<name>A0A819PIJ0_9BILA</name>
<comment type="caution">
    <text evidence="1">The sequence shown here is derived from an EMBL/GenBank/DDBJ whole genome shotgun (WGS) entry which is preliminary data.</text>
</comment>
<gene>
    <name evidence="1" type="ORF">OXD698_LOCUS30504</name>
</gene>
<evidence type="ECO:0008006" key="3">
    <source>
        <dbReference type="Google" id="ProtNLM"/>
    </source>
</evidence>
<feature type="non-terminal residue" evidence="1">
    <location>
        <position position="1"/>
    </location>
</feature>
<dbReference type="EMBL" id="CAJOAZ010003601">
    <property type="protein sequence ID" value="CAF4017746.1"/>
    <property type="molecule type" value="Genomic_DNA"/>
</dbReference>
<accession>A0A819PIJ0</accession>
<evidence type="ECO:0000313" key="2">
    <source>
        <dbReference type="Proteomes" id="UP000663844"/>
    </source>
</evidence>
<evidence type="ECO:0000313" key="1">
    <source>
        <dbReference type="EMBL" id="CAF4017746.1"/>
    </source>
</evidence>
<proteinExistence type="predicted"/>
<dbReference type="Gene3D" id="1.10.238.10">
    <property type="entry name" value="EF-hand"/>
    <property type="match status" value="1"/>
</dbReference>
<reference evidence="1" key="1">
    <citation type="submission" date="2021-02" db="EMBL/GenBank/DDBJ databases">
        <authorList>
            <person name="Nowell W R."/>
        </authorList>
    </citation>
    <scope>NUCLEOTIDE SEQUENCE</scope>
</reference>